<dbReference type="Proteomes" id="UP001194746">
    <property type="component" value="Unassembled WGS sequence"/>
</dbReference>
<dbReference type="AlphaFoldDB" id="A0AAD4CC82"/>
<organism evidence="3 4">
    <name type="scientific">Aspergillus nanangensis</name>
    <dbReference type="NCBI Taxonomy" id="2582783"/>
    <lineage>
        <taxon>Eukaryota</taxon>
        <taxon>Fungi</taxon>
        <taxon>Dikarya</taxon>
        <taxon>Ascomycota</taxon>
        <taxon>Pezizomycotina</taxon>
        <taxon>Eurotiomycetes</taxon>
        <taxon>Eurotiomycetidae</taxon>
        <taxon>Eurotiales</taxon>
        <taxon>Aspergillaceae</taxon>
        <taxon>Aspergillus</taxon>
        <taxon>Aspergillus subgen. Circumdati</taxon>
    </lineage>
</organism>
<keyword evidence="2" id="KW-0812">Transmembrane</keyword>
<comment type="caution">
    <text evidence="3">The sequence shown here is derived from an EMBL/GenBank/DDBJ whole genome shotgun (WGS) entry which is preliminary data.</text>
</comment>
<evidence type="ECO:0000313" key="3">
    <source>
        <dbReference type="EMBL" id="KAF9883173.1"/>
    </source>
</evidence>
<dbReference type="EMBL" id="VCAU01000179">
    <property type="protein sequence ID" value="KAF9883173.1"/>
    <property type="molecule type" value="Genomic_DNA"/>
</dbReference>
<proteinExistence type="predicted"/>
<keyword evidence="2" id="KW-0472">Membrane</keyword>
<keyword evidence="4" id="KW-1185">Reference proteome</keyword>
<evidence type="ECO:0000256" key="1">
    <source>
        <dbReference type="SAM" id="MobiDB-lite"/>
    </source>
</evidence>
<sequence length="237" mass="26810">MSTLYQELQPVSSPYPPYQQSPLPEIPELAEIPEPVRRPWKFMAALSYIVVPLAIGADEKNSPVNKVDTFVAAVVLIAVAYALSFILALFQYHQRKYLLHSIFIPCLISNMVGLLNVILNILCRNLLPIGRLATVSLALPCGFGFIYALCALWVYALDVLDETRISRGDRETPLLTEDEQQRQQLLRLLQKDQSKKRWSAKSTKNTFQVQVPERINPGKGWDTFKPGSSPRDEGYYS</sequence>
<evidence type="ECO:0000256" key="2">
    <source>
        <dbReference type="SAM" id="Phobius"/>
    </source>
</evidence>
<gene>
    <name evidence="3" type="ORF">FE257_003893</name>
</gene>
<accession>A0AAD4CC82</accession>
<feature type="region of interest" description="Disordered" evidence="1">
    <location>
        <begin position="213"/>
        <end position="237"/>
    </location>
</feature>
<feature type="transmembrane region" description="Helical" evidence="2">
    <location>
        <begin position="102"/>
        <end position="122"/>
    </location>
</feature>
<feature type="transmembrane region" description="Helical" evidence="2">
    <location>
        <begin position="69"/>
        <end position="90"/>
    </location>
</feature>
<keyword evidence="2" id="KW-1133">Transmembrane helix</keyword>
<reference evidence="3" key="1">
    <citation type="journal article" date="2019" name="Beilstein J. Org. Chem.">
        <title>Nanangenines: drimane sesquiterpenoids as the dominant metabolite cohort of a novel Australian fungus, Aspergillus nanangensis.</title>
        <authorList>
            <person name="Lacey H.J."/>
            <person name="Gilchrist C.L.M."/>
            <person name="Crombie A."/>
            <person name="Kalaitzis J.A."/>
            <person name="Vuong D."/>
            <person name="Rutledge P.J."/>
            <person name="Turner P."/>
            <person name="Pitt J.I."/>
            <person name="Lacey E."/>
            <person name="Chooi Y.H."/>
            <person name="Piggott A.M."/>
        </authorList>
    </citation>
    <scope>NUCLEOTIDE SEQUENCE</scope>
    <source>
        <strain evidence="3">MST-FP2251</strain>
    </source>
</reference>
<evidence type="ECO:0000313" key="4">
    <source>
        <dbReference type="Proteomes" id="UP001194746"/>
    </source>
</evidence>
<feature type="transmembrane region" description="Helical" evidence="2">
    <location>
        <begin position="134"/>
        <end position="157"/>
    </location>
</feature>
<name>A0AAD4CC82_ASPNN</name>
<protein>
    <submittedName>
        <fullName evidence="3">Uncharacterized protein</fullName>
    </submittedName>
</protein>
<reference evidence="3" key="2">
    <citation type="submission" date="2020-02" db="EMBL/GenBank/DDBJ databases">
        <authorList>
            <person name="Gilchrist C.L.M."/>
            <person name="Chooi Y.-H."/>
        </authorList>
    </citation>
    <scope>NUCLEOTIDE SEQUENCE</scope>
    <source>
        <strain evidence="3">MST-FP2251</strain>
    </source>
</reference>